<gene>
    <name evidence="3" type="ORF">HYG81_09675</name>
</gene>
<keyword evidence="1" id="KW-0472">Membrane</keyword>
<feature type="transmembrane region" description="Helical" evidence="1">
    <location>
        <begin position="23"/>
        <end position="41"/>
    </location>
</feature>
<sequence length="84" mass="9435">MPVRSLLTRYPHQARARAIVKTMLYRVFMLAITVTIAFVVTDNIGDALSIGLAANVLKTVTYYVYERAWDRVTWGISDAEADAI</sequence>
<dbReference type="RefSeq" id="WP_180839480.1">
    <property type="nucleotide sequence ID" value="NZ_CP059154.1"/>
</dbReference>
<evidence type="ECO:0000313" key="3">
    <source>
        <dbReference type="EMBL" id="QLK24394.1"/>
    </source>
</evidence>
<organism evidence="3 4">
    <name type="scientific">Natrinema zhouii</name>
    <dbReference type="NCBI Taxonomy" id="1710539"/>
    <lineage>
        <taxon>Archaea</taxon>
        <taxon>Methanobacteriati</taxon>
        <taxon>Methanobacteriota</taxon>
        <taxon>Stenosarchaea group</taxon>
        <taxon>Halobacteria</taxon>
        <taxon>Halobacteriales</taxon>
        <taxon>Natrialbaceae</taxon>
        <taxon>Natrinema</taxon>
    </lineage>
</organism>
<name>A0A7D6CMF6_9EURY</name>
<dbReference type="AlphaFoldDB" id="A0A7D6CMF6"/>
<dbReference type="OrthoDB" id="322944at2157"/>
<evidence type="ECO:0000256" key="1">
    <source>
        <dbReference type="SAM" id="Phobius"/>
    </source>
</evidence>
<feature type="domain" description="DUF2061" evidence="2">
    <location>
        <begin position="19"/>
        <end position="70"/>
    </location>
</feature>
<reference evidence="3 4" key="1">
    <citation type="submission" date="2020-07" db="EMBL/GenBank/DDBJ databases">
        <title>Natrinema (YPL30) sp. nov. and Haloterrigena xxxxxx (YPL8) sp. nov., isolated from a salt mine.</title>
        <authorList>
            <person name="Cui H."/>
        </authorList>
    </citation>
    <scope>NUCLEOTIDE SEQUENCE [LARGE SCALE GENOMIC DNA]</scope>
    <source>
        <strain evidence="3 4">YPL13</strain>
    </source>
</reference>
<protein>
    <submittedName>
        <fullName evidence="3">DUF2061 domain-containing protein</fullName>
    </submittedName>
</protein>
<evidence type="ECO:0000313" key="4">
    <source>
        <dbReference type="Proteomes" id="UP000510869"/>
    </source>
</evidence>
<dbReference type="GeneID" id="56143474"/>
<dbReference type="Pfam" id="PF09834">
    <property type="entry name" value="DUF2061"/>
    <property type="match status" value="1"/>
</dbReference>
<dbReference type="Proteomes" id="UP000510869">
    <property type="component" value="Chromosome"/>
</dbReference>
<keyword evidence="4" id="KW-1185">Reference proteome</keyword>
<proteinExistence type="predicted"/>
<dbReference type="EMBL" id="CP059154">
    <property type="protein sequence ID" value="QLK24394.1"/>
    <property type="molecule type" value="Genomic_DNA"/>
</dbReference>
<dbReference type="KEGG" id="nay:HYG81_09675"/>
<keyword evidence="1" id="KW-1133">Transmembrane helix</keyword>
<evidence type="ECO:0000259" key="2">
    <source>
        <dbReference type="Pfam" id="PF09834"/>
    </source>
</evidence>
<accession>A0A7D6CMF6</accession>
<dbReference type="InterPro" id="IPR018638">
    <property type="entry name" value="DUF2061_membrane"/>
</dbReference>
<keyword evidence="1" id="KW-0812">Transmembrane</keyword>